<comment type="function">
    <text evidence="8 9">Involved in peptidoglycan biosynthesis. Transports lipid-linked peptidoglycan precursors from the inner to the outer leaflet of the cytoplasmic membrane.</text>
</comment>
<dbReference type="RefSeq" id="WP_165403987.1">
    <property type="nucleotide sequence ID" value="NZ_BMHA01000003.1"/>
</dbReference>
<gene>
    <name evidence="10" type="primary">mviN</name>
    <name evidence="8" type="synonym">murJ</name>
    <name evidence="10" type="ORF">GCM10011354_10630</name>
</gene>
<feature type="transmembrane region" description="Helical" evidence="8">
    <location>
        <begin position="258"/>
        <end position="278"/>
    </location>
</feature>
<protein>
    <recommendedName>
        <fullName evidence="8">Probable lipid II flippase MurJ</fullName>
    </recommendedName>
</protein>
<evidence type="ECO:0000256" key="1">
    <source>
        <dbReference type="ARBA" id="ARBA00004651"/>
    </source>
</evidence>
<feature type="transmembrane region" description="Helical" evidence="8">
    <location>
        <begin position="358"/>
        <end position="375"/>
    </location>
</feature>
<keyword evidence="8 9" id="KW-0961">Cell wall biogenesis/degradation</keyword>
<keyword evidence="6 8" id="KW-1133">Transmembrane helix</keyword>
<dbReference type="PANTHER" id="PTHR47019:SF1">
    <property type="entry name" value="LIPID II FLIPPASE MURJ"/>
    <property type="match status" value="1"/>
</dbReference>
<evidence type="ECO:0000256" key="4">
    <source>
        <dbReference type="ARBA" id="ARBA00022960"/>
    </source>
</evidence>
<feature type="transmembrane region" description="Helical" evidence="8">
    <location>
        <begin position="202"/>
        <end position="222"/>
    </location>
</feature>
<dbReference type="GO" id="GO:0005886">
    <property type="term" value="C:plasma membrane"/>
    <property type="evidence" value="ECO:0007669"/>
    <property type="project" value="UniProtKB-SubCell"/>
</dbReference>
<keyword evidence="7 8" id="KW-0472">Membrane</keyword>
<dbReference type="InterPro" id="IPR051050">
    <property type="entry name" value="Lipid_II_flippase_MurJ/MviN"/>
</dbReference>
<evidence type="ECO:0000313" key="10">
    <source>
        <dbReference type="EMBL" id="GGI04745.1"/>
    </source>
</evidence>
<dbReference type="PRINTS" id="PR01806">
    <property type="entry name" value="VIRFACTRMVIN"/>
</dbReference>
<dbReference type="HAMAP" id="MF_02078">
    <property type="entry name" value="MurJ_MviN"/>
    <property type="match status" value="1"/>
</dbReference>
<dbReference type="GO" id="GO:0008360">
    <property type="term" value="P:regulation of cell shape"/>
    <property type="evidence" value="ECO:0007669"/>
    <property type="project" value="UniProtKB-UniRule"/>
</dbReference>
<evidence type="ECO:0000256" key="7">
    <source>
        <dbReference type="ARBA" id="ARBA00023136"/>
    </source>
</evidence>
<keyword evidence="3 8" id="KW-0812">Transmembrane</keyword>
<evidence type="ECO:0000256" key="9">
    <source>
        <dbReference type="PIRNR" id="PIRNR002869"/>
    </source>
</evidence>
<keyword evidence="8 9" id="KW-0813">Transport</keyword>
<dbReference type="PANTHER" id="PTHR47019">
    <property type="entry name" value="LIPID II FLIPPASE MURJ"/>
    <property type="match status" value="1"/>
</dbReference>
<feature type="transmembrane region" description="Helical" evidence="8">
    <location>
        <begin position="494"/>
        <end position="512"/>
    </location>
</feature>
<evidence type="ECO:0000256" key="2">
    <source>
        <dbReference type="ARBA" id="ARBA00022475"/>
    </source>
</evidence>
<comment type="similarity">
    <text evidence="8 9">Belongs to the MurJ/MviN family.</text>
</comment>
<evidence type="ECO:0000256" key="6">
    <source>
        <dbReference type="ARBA" id="ARBA00022989"/>
    </source>
</evidence>
<feature type="transmembrane region" description="Helical" evidence="8">
    <location>
        <begin position="326"/>
        <end position="346"/>
    </location>
</feature>
<dbReference type="NCBIfam" id="TIGR01695">
    <property type="entry name" value="murJ_mviN"/>
    <property type="match status" value="1"/>
</dbReference>
<dbReference type="GO" id="GO:0034204">
    <property type="term" value="P:lipid translocation"/>
    <property type="evidence" value="ECO:0007669"/>
    <property type="project" value="TreeGrafter"/>
</dbReference>
<dbReference type="GO" id="GO:0009252">
    <property type="term" value="P:peptidoglycan biosynthetic process"/>
    <property type="evidence" value="ECO:0007669"/>
    <property type="project" value="UniProtKB-UniRule"/>
</dbReference>
<keyword evidence="4 8" id="KW-0133">Cell shape</keyword>
<keyword evidence="11" id="KW-1185">Reference proteome</keyword>
<comment type="subcellular location">
    <subcellularLocation>
        <location evidence="1 8">Cell membrane</location>
        <topology evidence="1 8">Multi-pass membrane protein</topology>
    </subcellularLocation>
</comment>
<feature type="transmembrane region" description="Helical" evidence="8">
    <location>
        <begin position="168"/>
        <end position="190"/>
    </location>
</feature>
<sequence>MSEPSGDASGNDLRRSSALVGAGILLSRVAGLVRESATAAFLGTGIGAEALRAALRIPNLMQNLLGEGVLSASFIPAYSKLLAEGRREDAGRLAGAIAGLLLLVTSVLVVVGVVFAGPITRVITPGWPEGSARFELTVTLVRILTPGVGLLVLSAWCLGVLNSHRRFFLSYVAPVAWNAAIIVLLVSVGLSTSEQFTVAQAFAWGAVLGSALQFGVQLPGVLRLTRGLRLSTSLAVPGVRAVVSRFGQVVAGRGGVQLAAYVDVVVASLLAGGALAALGYAQVLYLLPISLFGMAIAAAELPTLSTLDHEDRRRVVERIDTGLGRVAFFVVPSTVAFVLVGDLVVATVYQRGNFSEDASVQVGAILAVYGLGLLASTSSRLLQSSLYGVGDTRTPAIYAVLRVVVSLLVGIAVMFPLDAVQATSQGISVVGDVAWQVAPEALRAADAPNALRLGGAGLAFGAAVGAWFEWLLLRTRVRIVFGPTRLGGPHARRIVLAALAAAVAALAARALVETIDLHATIEGLLALGLVGSVYVLVARAVGVPEARELTGRLERLVDRRAK</sequence>
<name>A0A8J3AC45_9ACTN</name>
<proteinExistence type="inferred from homology"/>
<dbReference type="AlphaFoldDB" id="A0A8J3AC45"/>
<dbReference type="GO" id="GO:0071555">
    <property type="term" value="P:cell wall organization"/>
    <property type="evidence" value="ECO:0007669"/>
    <property type="project" value="UniProtKB-UniRule"/>
</dbReference>
<feature type="transmembrane region" description="Helical" evidence="8">
    <location>
        <begin position="139"/>
        <end position="161"/>
    </location>
</feature>
<keyword evidence="5 8" id="KW-0573">Peptidoglycan synthesis</keyword>
<dbReference type="InterPro" id="IPR004268">
    <property type="entry name" value="MurJ"/>
</dbReference>
<comment type="caution">
    <text evidence="10">The sequence shown here is derived from an EMBL/GenBank/DDBJ whole genome shotgun (WGS) entry which is preliminary data.</text>
</comment>
<reference evidence="10" key="1">
    <citation type="journal article" date="2014" name="Int. J. Syst. Evol. Microbiol.">
        <title>Complete genome sequence of Corynebacterium casei LMG S-19264T (=DSM 44701T), isolated from a smear-ripened cheese.</title>
        <authorList>
            <consortium name="US DOE Joint Genome Institute (JGI-PGF)"/>
            <person name="Walter F."/>
            <person name="Albersmeier A."/>
            <person name="Kalinowski J."/>
            <person name="Ruckert C."/>
        </authorList>
    </citation>
    <scope>NUCLEOTIDE SEQUENCE</scope>
    <source>
        <strain evidence="10">CGMCC 1.14988</strain>
    </source>
</reference>
<feature type="transmembrane region" description="Helical" evidence="8">
    <location>
        <begin position="524"/>
        <end position="542"/>
    </location>
</feature>
<accession>A0A8J3AC45</accession>
<reference evidence="10" key="2">
    <citation type="submission" date="2020-09" db="EMBL/GenBank/DDBJ databases">
        <authorList>
            <person name="Sun Q."/>
            <person name="Zhou Y."/>
        </authorList>
    </citation>
    <scope>NUCLEOTIDE SEQUENCE</scope>
    <source>
        <strain evidence="10">CGMCC 1.14988</strain>
    </source>
</reference>
<dbReference type="GO" id="GO:0015648">
    <property type="term" value="F:lipid-linked peptidoglycan transporter activity"/>
    <property type="evidence" value="ECO:0007669"/>
    <property type="project" value="UniProtKB-UniRule"/>
</dbReference>
<evidence type="ECO:0000256" key="3">
    <source>
        <dbReference type="ARBA" id="ARBA00022692"/>
    </source>
</evidence>
<feature type="transmembrane region" description="Helical" evidence="8">
    <location>
        <begin position="396"/>
        <end position="415"/>
    </location>
</feature>
<comment type="pathway">
    <text evidence="8">Cell wall biogenesis; peptidoglycan biosynthesis.</text>
</comment>
<dbReference type="CDD" id="cd13123">
    <property type="entry name" value="MATE_MurJ_like"/>
    <property type="match status" value="1"/>
</dbReference>
<dbReference type="PIRSF" id="PIRSF002869">
    <property type="entry name" value="MviN"/>
    <property type="match status" value="1"/>
</dbReference>
<evidence type="ECO:0000313" key="11">
    <source>
        <dbReference type="Proteomes" id="UP000650511"/>
    </source>
</evidence>
<dbReference type="Proteomes" id="UP000650511">
    <property type="component" value="Unassembled WGS sequence"/>
</dbReference>
<dbReference type="EMBL" id="BMHA01000003">
    <property type="protein sequence ID" value="GGI04745.1"/>
    <property type="molecule type" value="Genomic_DNA"/>
</dbReference>
<feature type="transmembrane region" description="Helical" evidence="8">
    <location>
        <begin position="453"/>
        <end position="473"/>
    </location>
</feature>
<feature type="transmembrane region" description="Helical" evidence="8">
    <location>
        <begin position="284"/>
        <end position="305"/>
    </location>
</feature>
<dbReference type="UniPathway" id="UPA00219"/>
<organism evidence="10 11">
    <name type="scientific">Egicoccus halophilus</name>
    <dbReference type="NCBI Taxonomy" id="1670830"/>
    <lineage>
        <taxon>Bacteria</taxon>
        <taxon>Bacillati</taxon>
        <taxon>Actinomycetota</taxon>
        <taxon>Nitriliruptoria</taxon>
        <taxon>Egicoccales</taxon>
        <taxon>Egicoccaceae</taxon>
        <taxon>Egicoccus</taxon>
    </lineage>
</organism>
<evidence type="ECO:0000256" key="5">
    <source>
        <dbReference type="ARBA" id="ARBA00022984"/>
    </source>
</evidence>
<dbReference type="Pfam" id="PF03023">
    <property type="entry name" value="MurJ"/>
    <property type="match status" value="1"/>
</dbReference>
<evidence type="ECO:0000256" key="8">
    <source>
        <dbReference type="HAMAP-Rule" id="MF_02078"/>
    </source>
</evidence>
<feature type="transmembrane region" description="Helical" evidence="8">
    <location>
        <begin position="93"/>
        <end position="119"/>
    </location>
</feature>
<keyword evidence="2 8" id="KW-1003">Cell membrane</keyword>